<dbReference type="InterPro" id="IPR001387">
    <property type="entry name" value="Cro/C1-type_HTH"/>
</dbReference>
<accession>A0A6M4JCZ0</accession>
<proteinExistence type="predicted"/>
<name>A0A6M4JCZ0_9MOLU</name>
<dbReference type="SUPFAM" id="SSF47413">
    <property type="entry name" value="lambda repressor-like DNA-binding domains"/>
    <property type="match status" value="1"/>
</dbReference>
<sequence>MLKVQTDFLKFNDELKLLLKTHKMSQKELAMRLGLSLKHMNTILKGDINELTVNVLEGLEYVFNLKSGTLSEKYYIYKNKQIISGLKDKVKNYLNEYGINFLIQNPQLSSPFNIFIQDNMYDYEKLMALKKFYGVSNLEDYKLYLDEHVLAEFKKFHDKPNTYVWIRFCELGVDPYEPVGTFRSNEHTPAIKKALNIMSSAKPFNEKVSLLKLFLRKKGIVLVTKKFIEDSMIRGITIKKGAKRFIFLSDMYQRECFIFFTLLHEIVHCYFPKKTEEEIDNYVIEEYDKWEKQTITQYKAIYDAISCYNSAKWQTQKNPNANVSYIWETLQLKYPKVTFEEE</sequence>
<evidence type="ECO:0000259" key="1">
    <source>
        <dbReference type="PROSITE" id="PS50943"/>
    </source>
</evidence>
<evidence type="ECO:0000313" key="3">
    <source>
        <dbReference type="Proteomes" id="UP000502118"/>
    </source>
</evidence>
<reference evidence="2 3" key="1">
    <citation type="submission" date="2020-05" db="EMBL/GenBank/DDBJ databases">
        <title>Novel Mycoplasma species detected in Mirounga angustirostris (northern elephant seal) from the USA.</title>
        <authorList>
            <person name="Volokhov D.V."/>
        </authorList>
    </citation>
    <scope>NUCLEOTIDE SEQUENCE [LARGE SCALE GENOMIC DNA]</scope>
    <source>
        <strain evidence="2 3">Mirounga ES2806-NAS</strain>
    </source>
</reference>
<dbReference type="Pfam" id="PF13443">
    <property type="entry name" value="HTH_26"/>
    <property type="match status" value="1"/>
</dbReference>
<keyword evidence="3" id="KW-1185">Reference proteome</keyword>
<dbReference type="InterPro" id="IPR010982">
    <property type="entry name" value="Lambda_DNA-bd_dom_sf"/>
</dbReference>
<dbReference type="RefSeq" id="WP_171112390.1">
    <property type="nucleotide sequence ID" value="NZ_CP053097.1"/>
</dbReference>
<dbReference type="KEGG" id="mmio:HLA92_00245"/>
<feature type="domain" description="HTH cro/C1-type" evidence="1">
    <location>
        <begin position="15"/>
        <end position="70"/>
    </location>
</feature>
<dbReference type="EMBL" id="CP053097">
    <property type="protein sequence ID" value="QJR43896.1"/>
    <property type="molecule type" value="Genomic_DNA"/>
</dbReference>
<gene>
    <name evidence="2" type="ORF">HLA92_00245</name>
</gene>
<evidence type="ECO:0000313" key="2">
    <source>
        <dbReference type="EMBL" id="QJR43896.1"/>
    </source>
</evidence>
<dbReference type="GO" id="GO:0003677">
    <property type="term" value="F:DNA binding"/>
    <property type="evidence" value="ECO:0007669"/>
    <property type="project" value="InterPro"/>
</dbReference>
<dbReference type="CDD" id="cd00093">
    <property type="entry name" value="HTH_XRE"/>
    <property type="match status" value="1"/>
</dbReference>
<organism evidence="2 3">
    <name type="scientific">Mycoplasma miroungirhinis</name>
    <dbReference type="NCBI Taxonomy" id="754516"/>
    <lineage>
        <taxon>Bacteria</taxon>
        <taxon>Bacillati</taxon>
        <taxon>Mycoplasmatota</taxon>
        <taxon>Mollicutes</taxon>
        <taxon>Mycoplasmataceae</taxon>
        <taxon>Mycoplasma</taxon>
    </lineage>
</organism>
<dbReference type="Gene3D" id="1.10.260.40">
    <property type="entry name" value="lambda repressor-like DNA-binding domains"/>
    <property type="match status" value="1"/>
</dbReference>
<dbReference type="PROSITE" id="PS50943">
    <property type="entry name" value="HTH_CROC1"/>
    <property type="match status" value="1"/>
</dbReference>
<dbReference type="Proteomes" id="UP000502118">
    <property type="component" value="Chromosome"/>
</dbReference>
<dbReference type="AlphaFoldDB" id="A0A6M4JCZ0"/>
<protein>
    <submittedName>
        <fullName evidence="2">Helix-turn-helix transcriptional regulator</fullName>
    </submittedName>
</protein>